<protein>
    <submittedName>
        <fullName evidence="2">Uncharacterized protein</fullName>
    </submittedName>
</protein>
<dbReference type="InterPro" id="IPR025577">
    <property type="entry name" value="FlxA"/>
</dbReference>
<evidence type="ECO:0000313" key="2">
    <source>
        <dbReference type="EMBL" id="CQR57064.1"/>
    </source>
</evidence>
<dbReference type="Pfam" id="PF14282">
    <property type="entry name" value="FlxA"/>
    <property type="match status" value="1"/>
</dbReference>
<organism evidence="2 3">
    <name type="scientific">Paenibacillus riograndensis SBR5</name>
    <dbReference type="NCBI Taxonomy" id="1073571"/>
    <lineage>
        <taxon>Bacteria</taxon>
        <taxon>Bacillati</taxon>
        <taxon>Bacillota</taxon>
        <taxon>Bacilli</taxon>
        <taxon>Bacillales</taxon>
        <taxon>Paenibacillaceae</taxon>
        <taxon>Paenibacillus</taxon>
        <taxon>Paenibacillus sonchi group</taxon>
    </lineage>
</organism>
<dbReference type="EMBL" id="LN831776">
    <property type="protein sequence ID" value="CQR57064.1"/>
    <property type="molecule type" value="Genomic_DNA"/>
</dbReference>
<feature type="region of interest" description="Disordered" evidence="1">
    <location>
        <begin position="204"/>
        <end position="269"/>
    </location>
</feature>
<feature type="region of interest" description="Disordered" evidence="1">
    <location>
        <begin position="86"/>
        <end position="112"/>
    </location>
</feature>
<evidence type="ECO:0000313" key="3">
    <source>
        <dbReference type="Proteomes" id="UP000033163"/>
    </source>
</evidence>
<name>A0A0E4CY55_9BACL</name>
<reference evidence="3" key="1">
    <citation type="submission" date="2015-03" db="EMBL/GenBank/DDBJ databases">
        <authorList>
            <person name="Wibberg D."/>
        </authorList>
    </citation>
    <scope>NUCLEOTIDE SEQUENCE [LARGE SCALE GENOMIC DNA]</scope>
</reference>
<proteinExistence type="predicted"/>
<gene>
    <name evidence="2" type="ORF">PRIO_4662</name>
</gene>
<sequence>MSAISSISKSPGPIQTNGNQNPAKSRDKEVQSLNNQKAKLSEQIEAVNSNEKLDQKIKQERIQALRTSIQEIDAQIAQIQIEEMQEKINTSQSKPSETQKHEAATETNNTADSMNAVVKNHTTYDRLGKLVGLSKHMEGSIKLLDTEIKKEENWLSDNPHQDSGRSLMLENAEQTVLKSKREQIQDIKATVRGIDNKIDELVSDLNDNKDTSPQVKNAPASPDSEDTGVKDKSSKSKNKSDTTEVQASNVKTNSITGAGTVPPSIDVRV</sequence>
<feature type="compositionally biased region" description="Polar residues" evidence="1">
    <location>
        <begin position="243"/>
        <end position="257"/>
    </location>
</feature>
<feature type="compositionally biased region" description="Polar residues" evidence="1">
    <location>
        <begin position="87"/>
        <end position="96"/>
    </location>
</feature>
<accession>A0A0E4CY55</accession>
<dbReference type="Proteomes" id="UP000033163">
    <property type="component" value="Chromosome I"/>
</dbReference>
<feature type="compositionally biased region" description="Polar residues" evidence="1">
    <location>
        <begin position="1"/>
        <end position="23"/>
    </location>
</feature>
<feature type="compositionally biased region" description="Basic and acidic residues" evidence="1">
    <location>
        <begin position="227"/>
        <end position="242"/>
    </location>
</feature>
<dbReference type="KEGG" id="pri:PRIO_4662"/>
<dbReference type="PATRIC" id="fig|1073571.4.peg.5008"/>
<dbReference type="AlphaFoldDB" id="A0A0E4CY55"/>
<dbReference type="RefSeq" id="WP_020428442.1">
    <property type="nucleotide sequence ID" value="NZ_AGBD01000637.1"/>
</dbReference>
<evidence type="ECO:0000256" key="1">
    <source>
        <dbReference type="SAM" id="MobiDB-lite"/>
    </source>
</evidence>
<dbReference type="HOGENOM" id="CLU_1057050_0_0_9"/>
<feature type="region of interest" description="Disordered" evidence="1">
    <location>
        <begin position="1"/>
        <end position="43"/>
    </location>
</feature>